<keyword evidence="3" id="KW-1185">Reference proteome</keyword>
<evidence type="ECO:0000256" key="1">
    <source>
        <dbReference type="SAM" id="Phobius"/>
    </source>
</evidence>
<organism evidence="2 3">
    <name type="scientific">Nocardioides hwasunensis</name>
    <dbReference type="NCBI Taxonomy" id="397258"/>
    <lineage>
        <taxon>Bacteria</taxon>
        <taxon>Bacillati</taxon>
        <taxon>Actinomycetota</taxon>
        <taxon>Actinomycetes</taxon>
        <taxon>Propionibacteriales</taxon>
        <taxon>Nocardioidaceae</taxon>
        <taxon>Nocardioides</taxon>
    </lineage>
</organism>
<evidence type="ECO:0000313" key="2">
    <source>
        <dbReference type="EMBL" id="MBD3913453.1"/>
    </source>
</evidence>
<reference evidence="2 3" key="1">
    <citation type="submission" date="2020-09" db="EMBL/GenBank/DDBJ databases">
        <title>novel species in genus Nocardioides.</title>
        <authorList>
            <person name="Zhang G."/>
        </authorList>
    </citation>
    <scope>NUCLEOTIDE SEQUENCE [LARGE SCALE GENOMIC DNA]</scope>
    <source>
        <strain evidence="2 3">19197</strain>
    </source>
</reference>
<dbReference type="EMBL" id="JACXYY010000001">
    <property type="protein sequence ID" value="MBD3913453.1"/>
    <property type="molecule type" value="Genomic_DNA"/>
</dbReference>
<accession>A0ABR8MBE8</accession>
<comment type="caution">
    <text evidence="2">The sequence shown here is derived from an EMBL/GenBank/DDBJ whole genome shotgun (WGS) entry which is preliminary data.</text>
</comment>
<gene>
    <name evidence="2" type="ORF">IEZ25_02400</name>
</gene>
<proteinExistence type="predicted"/>
<dbReference type="RefSeq" id="WP_191197774.1">
    <property type="nucleotide sequence ID" value="NZ_BAAAPA010000002.1"/>
</dbReference>
<keyword evidence="1" id="KW-1133">Transmembrane helix</keyword>
<evidence type="ECO:0000313" key="3">
    <source>
        <dbReference type="Proteomes" id="UP000649289"/>
    </source>
</evidence>
<protein>
    <submittedName>
        <fullName evidence="2">Uncharacterized protein</fullName>
    </submittedName>
</protein>
<dbReference type="Proteomes" id="UP000649289">
    <property type="component" value="Unassembled WGS sequence"/>
</dbReference>
<keyword evidence="1" id="KW-0812">Transmembrane</keyword>
<name>A0ABR8MBE8_9ACTN</name>
<sequence>MSTTQPLGRTTAAPPLRVRDQARQAVALILFSAAAATSLALALLLLTFLGHQG</sequence>
<feature type="transmembrane region" description="Helical" evidence="1">
    <location>
        <begin position="25"/>
        <end position="49"/>
    </location>
</feature>
<keyword evidence="1" id="KW-0472">Membrane</keyword>